<evidence type="ECO:0000259" key="10">
    <source>
        <dbReference type="Pfam" id="PF17763"/>
    </source>
</evidence>
<dbReference type="PANTHER" id="PTHR11707:SF28">
    <property type="entry name" value="60 KDA LYSOPHOSPHOLIPASE"/>
    <property type="match status" value="1"/>
</dbReference>
<feature type="domain" description="L-asparaginase N-terminal" evidence="9">
    <location>
        <begin position="33"/>
        <end position="221"/>
    </location>
</feature>
<feature type="domain" description="Asparaginase/glutaminase C-terminal" evidence="10">
    <location>
        <begin position="253"/>
        <end position="356"/>
    </location>
</feature>
<accession>A0A1B7TEA9</accession>
<evidence type="ECO:0000256" key="2">
    <source>
        <dbReference type="ARBA" id="ARBA00012920"/>
    </source>
</evidence>
<evidence type="ECO:0000256" key="8">
    <source>
        <dbReference type="RuleBase" id="RU004456"/>
    </source>
</evidence>
<dbReference type="EC" id="3.5.1.1" evidence="2"/>
<feature type="binding site" evidence="6">
    <location>
        <position position="88"/>
    </location>
    <ligand>
        <name>substrate</name>
    </ligand>
</feature>
<feature type="binding site" evidence="6">
    <location>
        <begin position="119"/>
        <end position="120"/>
    </location>
    <ligand>
        <name>substrate</name>
    </ligand>
</feature>
<keyword evidence="12" id="KW-1185">Reference proteome</keyword>
<evidence type="ECO:0000256" key="4">
    <source>
        <dbReference type="ARBA" id="ARBA00049366"/>
    </source>
</evidence>
<reference evidence="12" key="1">
    <citation type="journal article" date="2016" name="Proc. Natl. Acad. Sci. U.S.A.">
        <title>Comparative genomics of biotechnologically important yeasts.</title>
        <authorList>
            <person name="Riley R."/>
            <person name="Haridas S."/>
            <person name="Wolfe K.H."/>
            <person name="Lopes M.R."/>
            <person name="Hittinger C.T."/>
            <person name="Goeker M."/>
            <person name="Salamov A.A."/>
            <person name="Wisecaver J.H."/>
            <person name="Long T.M."/>
            <person name="Calvey C.H."/>
            <person name="Aerts A.L."/>
            <person name="Barry K.W."/>
            <person name="Choi C."/>
            <person name="Clum A."/>
            <person name="Coughlan A.Y."/>
            <person name="Deshpande S."/>
            <person name="Douglass A.P."/>
            <person name="Hanson S.J."/>
            <person name="Klenk H.-P."/>
            <person name="LaButti K.M."/>
            <person name="Lapidus A."/>
            <person name="Lindquist E.A."/>
            <person name="Lipzen A.M."/>
            <person name="Meier-Kolthoff J.P."/>
            <person name="Ohm R.A."/>
            <person name="Otillar R.P."/>
            <person name="Pangilinan J.L."/>
            <person name="Peng Y."/>
            <person name="Rokas A."/>
            <person name="Rosa C.A."/>
            <person name="Scheuner C."/>
            <person name="Sibirny A.A."/>
            <person name="Slot J.C."/>
            <person name="Stielow J.B."/>
            <person name="Sun H."/>
            <person name="Kurtzman C.P."/>
            <person name="Blackwell M."/>
            <person name="Grigoriev I.V."/>
            <person name="Jeffries T.W."/>
        </authorList>
    </citation>
    <scope>NUCLEOTIDE SEQUENCE [LARGE SCALE GENOMIC DNA]</scope>
    <source>
        <strain evidence="12">NRRL Y-1626</strain>
    </source>
</reference>
<organism evidence="11 12">
    <name type="scientific">Hanseniaspora valbyensis NRRL Y-1626</name>
    <dbReference type="NCBI Taxonomy" id="766949"/>
    <lineage>
        <taxon>Eukaryota</taxon>
        <taxon>Fungi</taxon>
        <taxon>Dikarya</taxon>
        <taxon>Ascomycota</taxon>
        <taxon>Saccharomycotina</taxon>
        <taxon>Saccharomycetes</taxon>
        <taxon>Saccharomycodales</taxon>
        <taxon>Saccharomycodaceae</taxon>
        <taxon>Hanseniaspora</taxon>
    </lineage>
</organism>
<proteinExistence type="inferred from homology"/>
<evidence type="ECO:0000313" key="12">
    <source>
        <dbReference type="Proteomes" id="UP000092321"/>
    </source>
</evidence>
<dbReference type="Pfam" id="PF17763">
    <property type="entry name" value="Asparaginase_C"/>
    <property type="match status" value="1"/>
</dbReference>
<feature type="active site" evidence="7">
    <location>
        <position position="119"/>
    </location>
</feature>
<dbReference type="PROSITE" id="PS51732">
    <property type="entry name" value="ASN_GLN_ASE_3"/>
    <property type="match status" value="1"/>
</dbReference>
<dbReference type="InterPro" id="IPR004550">
    <property type="entry name" value="AsnASE_II"/>
</dbReference>
<dbReference type="InterPro" id="IPR027474">
    <property type="entry name" value="L-asparaginase_N"/>
</dbReference>
<dbReference type="AlphaFoldDB" id="A0A1B7TEA9"/>
<dbReference type="SFLD" id="SFLDS00057">
    <property type="entry name" value="Glutaminase/Asparaginase"/>
    <property type="match status" value="1"/>
</dbReference>
<name>A0A1B7TEA9_9ASCO</name>
<dbReference type="PANTHER" id="PTHR11707">
    <property type="entry name" value="L-ASPARAGINASE"/>
    <property type="match status" value="1"/>
</dbReference>
<dbReference type="Proteomes" id="UP000092321">
    <property type="component" value="Unassembled WGS sequence"/>
</dbReference>
<dbReference type="Gene3D" id="3.40.50.1170">
    <property type="entry name" value="L-asparaginase, N-terminal domain"/>
    <property type="match status" value="1"/>
</dbReference>
<evidence type="ECO:0000256" key="1">
    <source>
        <dbReference type="ARBA" id="ARBA00010518"/>
    </source>
</evidence>
<dbReference type="PRINTS" id="PR00139">
    <property type="entry name" value="ASNGLNASE"/>
</dbReference>
<gene>
    <name evidence="11" type="ORF">HANVADRAFT_48575</name>
</gene>
<dbReference type="GO" id="GO:0006530">
    <property type="term" value="P:L-asparagine catabolic process"/>
    <property type="evidence" value="ECO:0007669"/>
    <property type="project" value="UniProtKB-ARBA"/>
</dbReference>
<sequence>MVAMEVHTICDDVENCQFIVKPEDVNLSSTLPKIKVIGCGGTIASVGANSSTTAGYKIGLTIQELLAQLPDLSEVCQIDYEQVCNLDSKEMNEEYLMKVYACISRNLQKYDGFVITHGTDTITESSFFLELTLDFSCPIVLTGSMKPASALSSDSMMNLYSSFIVASSPASKNRGTLIVMNDQITSGFYANKTNANSIDSFNVRQGYLGNFVNNELHYYYPNNKPIGIPNFRLNVDITSLDKKDNVYENILPNVVILYAHQGFNCDLVKLVEPHYSGIVIATMGAGSLPDSVNDYLKTLNKPIIYSKHMDGMVPKVNIPVSDNCISAGYLTPEKARILLQLGIYSKKSHSEIRKTFHGVYGG</sequence>
<dbReference type="PIRSF" id="PIRSF500176">
    <property type="entry name" value="L_ASNase"/>
    <property type="match status" value="1"/>
</dbReference>
<dbReference type="InterPro" id="IPR006034">
    <property type="entry name" value="Asparaginase/glutaminase-like"/>
</dbReference>
<comment type="catalytic activity">
    <reaction evidence="4">
        <text>L-asparagine + H2O = L-aspartate + NH4(+)</text>
        <dbReference type="Rhea" id="RHEA:21016"/>
        <dbReference type="ChEBI" id="CHEBI:15377"/>
        <dbReference type="ChEBI" id="CHEBI:28938"/>
        <dbReference type="ChEBI" id="CHEBI:29991"/>
        <dbReference type="ChEBI" id="CHEBI:58048"/>
        <dbReference type="EC" id="3.5.1.1"/>
    </reaction>
</comment>
<dbReference type="InterPro" id="IPR036152">
    <property type="entry name" value="Asp/glu_Ase-like_sf"/>
</dbReference>
<dbReference type="GO" id="GO:0004067">
    <property type="term" value="F:asparaginase activity"/>
    <property type="evidence" value="ECO:0007669"/>
    <property type="project" value="UniProtKB-UniRule"/>
</dbReference>
<evidence type="ECO:0000259" key="9">
    <source>
        <dbReference type="Pfam" id="PF00710"/>
    </source>
</evidence>
<dbReference type="InterPro" id="IPR037152">
    <property type="entry name" value="L-asparaginase_N_sf"/>
</dbReference>
<dbReference type="FunFam" id="3.40.50.1170:FF:000001">
    <property type="entry name" value="L-asparaginase 2"/>
    <property type="match status" value="1"/>
</dbReference>
<dbReference type="Pfam" id="PF00710">
    <property type="entry name" value="Asparaginase"/>
    <property type="match status" value="1"/>
</dbReference>
<dbReference type="SUPFAM" id="SSF53774">
    <property type="entry name" value="Glutaminase/Asparaginase"/>
    <property type="match status" value="1"/>
</dbReference>
<dbReference type="OrthoDB" id="542841at2759"/>
<dbReference type="Gene3D" id="3.40.50.40">
    <property type="match status" value="1"/>
</dbReference>
<keyword evidence="3" id="KW-0378">Hydrolase</keyword>
<dbReference type="InterPro" id="IPR027475">
    <property type="entry name" value="Asparaginase/glutaminase_AS2"/>
</dbReference>
<dbReference type="SMART" id="SM00870">
    <property type="entry name" value="Asparaginase"/>
    <property type="match status" value="1"/>
</dbReference>
<dbReference type="PIRSF" id="PIRSF001220">
    <property type="entry name" value="L-ASNase_gatD"/>
    <property type="match status" value="1"/>
</dbReference>
<evidence type="ECO:0000256" key="6">
    <source>
        <dbReference type="PIRSR" id="PIRSR001220-2"/>
    </source>
</evidence>
<evidence type="ECO:0000256" key="3">
    <source>
        <dbReference type="ARBA" id="ARBA00022801"/>
    </source>
</evidence>
<dbReference type="CDD" id="cd08964">
    <property type="entry name" value="L-asparaginase_II"/>
    <property type="match status" value="1"/>
</dbReference>
<evidence type="ECO:0000256" key="5">
    <source>
        <dbReference type="PIRSR" id="PIRSR001220-1"/>
    </source>
</evidence>
<dbReference type="InterPro" id="IPR040919">
    <property type="entry name" value="Asparaginase_C"/>
</dbReference>
<evidence type="ECO:0000313" key="11">
    <source>
        <dbReference type="EMBL" id="OBA27051.1"/>
    </source>
</evidence>
<evidence type="ECO:0000256" key="7">
    <source>
        <dbReference type="PROSITE-ProRule" id="PRU10100"/>
    </source>
</evidence>
<protein>
    <recommendedName>
        <fullName evidence="2">asparaginase</fullName>
        <ecNumber evidence="2">3.5.1.1</ecNumber>
    </recommendedName>
</protein>
<comment type="caution">
    <text evidence="11">The sequence shown here is derived from an EMBL/GenBank/DDBJ whole genome shotgun (WGS) entry which is preliminary data.</text>
</comment>
<feature type="active site" description="O-isoaspartyl threonine intermediate" evidence="5">
    <location>
        <position position="42"/>
    </location>
</feature>
<dbReference type="NCBIfam" id="TIGR00520">
    <property type="entry name" value="asnASE_II"/>
    <property type="match status" value="1"/>
</dbReference>
<comment type="similarity">
    <text evidence="1 8">Belongs to the asparaginase 1 family.</text>
</comment>
<dbReference type="EMBL" id="LXPE01000011">
    <property type="protein sequence ID" value="OBA27051.1"/>
    <property type="molecule type" value="Genomic_DNA"/>
</dbReference>
<dbReference type="InterPro" id="IPR027473">
    <property type="entry name" value="L-asparaginase_C"/>
</dbReference>
<dbReference type="PROSITE" id="PS00917">
    <property type="entry name" value="ASN_GLN_ASE_2"/>
    <property type="match status" value="1"/>
</dbReference>